<keyword evidence="5 8" id="KW-0812">Transmembrane</keyword>
<feature type="transmembrane region" description="Helical" evidence="8">
    <location>
        <begin position="690"/>
        <end position="712"/>
    </location>
</feature>
<evidence type="ECO:0000256" key="8">
    <source>
        <dbReference type="RuleBase" id="RU363058"/>
    </source>
</evidence>
<keyword evidence="10" id="KW-1185">Reference proteome</keyword>
<evidence type="ECO:0000256" key="7">
    <source>
        <dbReference type="ARBA" id="ARBA00023136"/>
    </source>
</evidence>
<dbReference type="InterPro" id="IPR001204">
    <property type="entry name" value="Phos_transporter"/>
</dbReference>
<evidence type="ECO:0000256" key="4">
    <source>
        <dbReference type="ARBA" id="ARBA00022592"/>
    </source>
</evidence>
<feature type="transmembrane region" description="Helical" evidence="8">
    <location>
        <begin position="314"/>
        <end position="335"/>
    </location>
</feature>
<name>A0ABN7T4K1_OIKDI</name>
<dbReference type="Proteomes" id="UP001158576">
    <property type="component" value="Chromosome 2"/>
</dbReference>
<dbReference type="EMBL" id="OU015567">
    <property type="protein sequence ID" value="CAG5111049.1"/>
    <property type="molecule type" value="Genomic_DNA"/>
</dbReference>
<dbReference type="PANTHER" id="PTHR11101">
    <property type="entry name" value="PHOSPHATE TRANSPORTER"/>
    <property type="match status" value="1"/>
</dbReference>
<gene>
    <name evidence="9" type="ORF">OKIOD_LOCUS14150</name>
</gene>
<evidence type="ECO:0000256" key="3">
    <source>
        <dbReference type="ARBA" id="ARBA00022448"/>
    </source>
</evidence>
<keyword evidence="4 8" id="KW-0592">Phosphate transport</keyword>
<organism evidence="9 10">
    <name type="scientific">Oikopleura dioica</name>
    <name type="common">Tunicate</name>
    <dbReference type="NCBI Taxonomy" id="34765"/>
    <lineage>
        <taxon>Eukaryota</taxon>
        <taxon>Metazoa</taxon>
        <taxon>Chordata</taxon>
        <taxon>Tunicata</taxon>
        <taxon>Appendicularia</taxon>
        <taxon>Copelata</taxon>
        <taxon>Oikopleuridae</taxon>
        <taxon>Oikopleura</taxon>
    </lineage>
</organism>
<dbReference type="Pfam" id="PF01384">
    <property type="entry name" value="PHO4"/>
    <property type="match status" value="1"/>
</dbReference>
<evidence type="ECO:0000256" key="6">
    <source>
        <dbReference type="ARBA" id="ARBA00022989"/>
    </source>
</evidence>
<feature type="transmembrane region" description="Helical" evidence="8">
    <location>
        <begin position="63"/>
        <end position="85"/>
    </location>
</feature>
<feature type="transmembrane region" description="Helical" evidence="8">
    <location>
        <begin position="105"/>
        <end position="123"/>
    </location>
</feature>
<feature type="transmembrane region" description="Helical" evidence="8">
    <location>
        <begin position="271"/>
        <end position="293"/>
    </location>
</feature>
<evidence type="ECO:0000313" key="9">
    <source>
        <dbReference type="EMBL" id="CAG5111049.1"/>
    </source>
</evidence>
<evidence type="ECO:0000256" key="1">
    <source>
        <dbReference type="ARBA" id="ARBA00004141"/>
    </source>
</evidence>
<reference evidence="9 10" key="1">
    <citation type="submission" date="2021-04" db="EMBL/GenBank/DDBJ databases">
        <authorList>
            <person name="Bliznina A."/>
        </authorList>
    </citation>
    <scope>NUCLEOTIDE SEQUENCE [LARGE SCALE GENOMIC DNA]</scope>
</reference>
<keyword evidence="7 8" id="KW-0472">Membrane</keyword>
<evidence type="ECO:0000256" key="5">
    <source>
        <dbReference type="ARBA" id="ARBA00022692"/>
    </source>
</evidence>
<feature type="transmembrane region" description="Helical" evidence="8">
    <location>
        <begin position="569"/>
        <end position="588"/>
    </location>
</feature>
<feature type="transmembrane region" description="Helical" evidence="8">
    <location>
        <begin position="355"/>
        <end position="377"/>
    </location>
</feature>
<evidence type="ECO:0000313" key="10">
    <source>
        <dbReference type="Proteomes" id="UP001158576"/>
    </source>
</evidence>
<keyword evidence="6 8" id="KW-1133">Transmembrane helix</keyword>
<comment type="function">
    <text evidence="8">Sodium-phosphate symporter.</text>
</comment>
<proteinExistence type="inferred from homology"/>
<sequence>MKAVSSDTLPIVTTDLANGMMQLPTVKESRKNLFYCKYQLFCQKHNLLDFQLTKPRKRESIKLTPMISPSMGTLRLMLISAFVAILSAQTPSELLRDEWLESTTWILVVAFAFAFMLAFAVGANDVANSFGTAVGSKVLTMKQAFILASVFETAGAILLGGSVGATIRKGIVSEDSYLGPEYNESNFNQTTGDLEHYYADKYYNEERRQNVTLLMYGQLSAMFGAASWQILATLAKLPVSGTHSIVGAIVGFHVACKGWDGIGWPKLLKIVASWFLSPVIAGLASVTMFWFLHQRVLIPSQQYSTSENEKGEKLALLLLPLFYFATMAINIYALAHHQEKCPSGFLCAVPSYVSPLIAIVSGLLAAGLSYKFLVLKFKNEWAEEMKKYGDKNPNEQIHLTVKQNTEEETEKNGNQSRNIVDKRLCMPEMNVTPQAPLMTARLLSHIEKNDSFASSRALPSAASMGRIRLTSGGSFTLPPTITSINGRLMSESGMDQGIVISPKDGEGDEYEFTEKDLDNGVFDENEFDGDIIVEKTFSEKRIDILFEKLQIMTSCFGAFAHGGNDVSNAIGPLVAVFIYRIIGGLQIPEEVFGIDPNIGAPWYLLAFGGLGITAGLWTCGAKLIKAMGEDITTITPVRGFCIELMSAFTVLGASTIGMPVSTTHCKVGSIVAIGIYGRTGVPVKQVINIALAWVVTVPTSALLSFIIMKLLLFMIPI</sequence>
<evidence type="ECO:0000256" key="2">
    <source>
        <dbReference type="ARBA" id="ARBA00009916"/>
    </source>
</evidence>
<feature type="transmembrane region" description="Helical" evidence="8">
    <location>
        <begin position="144"/>
        <end position="167"/>
    </location>
</feature>
<comment type="subcellular location">
    <subcellularLocation>
        <location evidence="1 8">Membrane</location>
        <topology evidence="1 8">Multi-pass membrane protein</topology>
    </subcellularLocation>
</comment>
<comment type="similarity">
    <text evidence="2 8">Belongs to the inorganic phosphate transporter (PiT) (TC 2.A.20) family.</text>
</comment>
<dbReference type="PANTHER" id="PTHR11101:SF80">
    <property type="entry name" value="PHOSPHATE TRANSPORTER"/>
    <property type="match status" value="1"/>
</dbReference>
<protein>
    <recommendedName>
        <fullName evidence="8">Phosphate transporter</fullName>
    </recommendedName>
</protein>
<feature type="transmembrane region" description="Helical" evidence="8">
    <location>
        <begin position="600"/>
        <end position="619"/>
    </location>
</feature>
<keyword evidence="3 8" id="KW-0813">Transport</keyword>
<accession>A0ABN7T4K1</accession>